<dbReference type="Proteomes" id="UP000503540">
    <property type="component" value="Chromosome"/>
</dbReference>
<evidence type="ECO:0000313" key="2">
    <source>
        <dbReference type="Proteomes" id="UP000503540"/>
    </source>
</evidence>
<proteinExistence type="predicted"/>
<dbReference type="KEGG" id="nah:F5544_37680"/>
<evidence type="ECO:0000313" key="1">
    <source>
        <dbReference type="EMBL" id="QIS15362.1"/>
    </source>
</evidence>
<keyword evidence="2" id="KW-1185">Reference proteome</keyword>
<dbReference type="EMBL" id="CP046172">
    <property type="protein sequence ID" value="QIS15362.1"/>
    <property type="molecule type" value="Genomic_DNA"/>
</dbReference>
<reference evidence="1 2" key="1">
    <citation type="journal article" date="2019" name="ACS Chem. Biol.">
        <title>Identification and Mobilization of a Cryptic Antibiotic Biosynthesis Gene Locus from a Human-Pathogenic Nocardia Isolate.</title>
        <authorList>
            <person name="Herisse M."/>
            <person name="Ishida K."/>
            <person name="Porter J.L."/>
            <person name="Howden B."/>
            <person name="Hertweck C."/>
            <person name="Stinear T.P."/>
            <person name="Pidot S.J."/>
        </authorList>
    </citation>
    <scope>NUCLEOTIDE SEQUENCE [LARGE SCALE GENOMIC DNA]</scope>
    <source>
        <strain evidence="1 2">AUSMDU00012717</strain>
    </source>
</reference>
<accession>A0A6G9YQ80</accession>
<gene>
    <name evidence="1" type="ORF">F5544_37680</name>
</gene>
<organism evidence="1 2">
    <name type="scientific">Nocardia arthritidis</name>
    <dbReference type="NCBI Taxonomy" id="228602"/>
    <lineage>
        <taxon>Bacteria</taxon>
        <taxon>Bacillati</taxon>
        <taxon>Actinomycetota</taxon>
        <taxon>Actinomycetes</taxon>
        <taxon>Mycobacteriales</taxon>
        <taxon>Nocardiaceae</taxon>
        <taxon>Nocardia</taxon>
    </lineage>
</organism>
<dbReference type="AlphaFoldDB" id="A0A6G9YQ80"/>
<protein>
    <submittedName>
        <fullName evidence="1">Uncharacterized protein</fullName>
    </submittedName>
</protein>
<sequence>MKFLDTWSAQWPDMVVQIVSDDESGDFAGWPDIRRTVPDLAGELLVAKNQEMAVLWTEYGYDIPNSVEGPFCILYEPARVKSFKALVRSDPYGRDRGQLFEPYEVAVVASGLFLVTVVTPDPELDFSQKVIEGISGSLVVD</sequence>
<dbReference type="RefSeq" id="WP_167477620.1">
    <property type="nucleotide sequence ID" value="NZ_CP046172.1"/>
</dbReference>
<name>A0A6G9YQ80_9NOCA</name>